<dbReference type="SUPFAM" id="SSF55729">
    <property type="entry name" value="Acyl-CoA N-acyltransferases (Nat)"/>
    <property type="match status" value="1"/>
</dbReference>
<evidence type="ECO:0000256" key="1">
    <source>
        <dbReference type="ARBA" id="ARBA00022679"/>
    </source>
</evidence>
<dbReference type="InterPro" id="IPR016181">
    <property type="entry name" value="Acyl_CoA_acyltransferase"/>
</dbReference>
<gene>
    <name evidence="4" type="ORF">SAMN05428998_104168</name>
</gene>
<dbReference type="InterPro" id="IPR000182">
    <property type="entry name" value="GNAT_dom"/>
</dbReference>
<feature type="domain" description="N-acetyltransferase" evidence="3">
    <location>
        <begin position="12"/>
        <end position="180"/>
    </location>
</feature>
<dbReference type="STRING" id="560819.SAMN05428998_104168"/>
<dbReference type="EMBL" id="FWZX01000004">
    <property type="protein sequence ID" value="SMF08819.1"/>
    <property type="molecule type" value="Genomic_DNA"/>
</dbReference>
<evidence type="ECO:0000313" key="5">
    <source>
        <dbReference type="Proteomes" id="UP000192917"/>
    </source>
</evidence>
<dbReference type="PROSITE" id="PS51186">
    <property type="entry name" value="GNAT"/>
    <property type="match status" value="1"/>
</dbReference>
<protein>
    <submittedName>
        <fullName evidence="4">Ribosomal protein S18 acetylase RimI</fullName>
    </submittedName>
</protein>
<sequence length="199" mass="21582">MSATESRHAPTLSVEQVTSFRGAQLHELCEAAEEAIVDGGGFGWLTPPPRPTMESYWKGVLLVPERALFLGSLDGTVAGSAQLLHPSPNQEGQRHCGSLTTFFVAPWARGHGLALQLVQAVEAAAREAGLKVLNLDVRETQTRAIEIYGQLGFTCWGSHPRYVCVDGRWFAGRYYYKDLEPLEAGTPGDETPGSGSRGR</sequence>
<name>A0A1Y6BI91_9PROT</name>
<dbReference type="GO" id="GO:0016747">
    <property type="term" value="F:acyltransferase activity, transferring groups other than amino-acyl groups"/>
    <property type="evidence" value="ECO:0007669"/>
    <property type="project" value="InterPro"/>
</dbReference>
<dbReference type="AlphaFoldDB" id="A0A1Y6BI91"/>
<dbReference type="CDD" id="cd04301">
    <property type="entry name" value="NAT_SF"/>
    <property type="match status" value="1"/>
</dbReference>
<evidence type="ECO:0000256" key="2">
    <source>
        <dbReference type="ARBA" id="ARBA00023315"/>
    </source>
</evidence>
<evidence type="ECO:0000313" key="4">
    <source>
        <dbReference type="EMBL" id="SMF08819.1"/>
    </source>
</evidence>
<reference evidence="4 5" key="1">
    <citation type="submission" date="2017-04" db="EMBL/GenBank/DDBJ databases">
        <authorList>
            <person name="Afonso C.L."/>
            <person name="Miller P.J."/>
            <person name="Scott M.A."/>
            <person name="Spackman E."/>
            <person name="Goraichik I."/>
            <person name="Dimitrov K.M."/>
            <person name="Suarez D.L."/>
            <person name="Swayne D.E."/>
        </authorList>
    </citation>
    <scope>NUCLEOTIDE SEQUENCE [LARGE SCALE GENOMIC DNA]</scope>
    <source>
        <strain evidence="4 5">USBA 355</strain>
    </source>
</reference>
<dbReference type="PANTHER" id="PTHR43877">
    <property type="entry name" value="AMINOALKYLPHOSPHONATE N-ACETYLTRANSFERASE-RELATED-RELATED"/>
    <property type="match status" value="1"/>
</dbReference>
<dbReference type="Pfam" id="PF00583">
    <property type="entry name" value="Acetyltransf_1"/>
    <property type="match status" value="1"/>
</dbReference>
<keyword evidence="5" id="KW-1185">Reference proteome</keyword>
<organism evidence="4 5">
    <name type="scientific">Tistlia consotensis USBA 355</name>
    <dbReference type="NCBI Taxonomy" id="560819"/>
    <lineage>
        <taxon>Bacteria</taxon>
        <taxon>Pseudomonadati</taxon>
        <taxon>Pseudomonadota</taxon>
        <taxon>Alphaproteobacteria</taxon>
        <taxon>Rhodospirillales</taxon>
        <taxon>Rhodovibrionaceae</taxon>
        <taxon>Tistlia</taxon>
    </lineage>
</organism>
<accession>A0A1Y6BI91</accession>
<dbReference type="GO" id="GO:0005840">
    <property type="term" value="C:ribosome"/>
    <property type="evidence" value="ECO:0007669"/>
    <property type="project" value="UniProtKB-KW"/>
</dbReference>
<dbReference type="InterPro" id="IPR050832">
    <property type="entry name" value="Bact_Acetyltransf"/>
</dbReference>
<keyword evidence="4" id="KW-0689">Ribosomal protein</keyword>
<dbReference type="PANTHER" id="PTHR43877:SF2">
    <property type="entry name" value="AMINOALKYLPHOSPHONATE N-ACETYLTRANSFERASE-RELATED"/>
    <property type="match status" value="1"/>
</dbReference>
<evidence type="ECO:0000259" key="3">
    <source>
        <dbReference type="PROSITE" id="PS51186"/>
    </source>
</evidence>
<proteinExistence type="predicted"/>
<keyword evidence="1" id="KW-0808">Transferase</keyword>
<dbReference type="Proteomes" id="UP000192917">
    <property type="component" value="Unassembled WGS sequence"/>
</dbReference>
<dbReference type="RefSeq" id="WP_085121870.1">
    <property type="nucleotide sequence ID" value="NZ_FWZX01000004.1"/>
</dbReference>
<keyword evidence="4" id="KW-0687">Ribonucleoprotein</keyword>
<dbReference type="Gene3D" id="3.40.630.30">
    <property type="match status" value="1"/>
</dbReference>
<keyword evidence="2" id="KW-0012">Acyltransferase</keyword>